<comment type="caution">
    <text evidence="3">The sequence shown here is derived from an EMBL/GenBank/DDBJ whole genome shotgun (WGS) entry which is preliminary data.</text>
</comment>
<reference evidence="3 4" key="1">
    <citation type="submission" date="2020-01" db="EMBL/GenBank/DDBJ databases">
        <authorList>
            <consortium name="DOE Joint Genome Institute"/>
            <person name="Haridas S."/>
            <person name="Albert R."/>
            <person name="Binder M."/>
            <person name="Bloem J."/>
            <person name="Labutti K."/>
            <person name="Salamov A."/>
            <person name="Andreopoulos B."/>
            <person name="Baker S.E."/>
            <person name="Barry K."/>
            <person name="Bills G."/>
            <person name="Bluhm B.H."/>
            <person name="Cannon C."/>
            <person name="Castanera R."/>
            <person name="Culley D.E."/>
            <person name="Daum C."/>
            <person name="Ezra D."/>
            <person name="Gonzalez J.B."/>
            <person name="Henrissat B."/>
            <person name="Kuo A."/>
            <person name="Liang C."/>
            <person name="Lipzen A."/>
            <person name="Lutzoni F."/>
            <person name="Magnuson J."/>
            <person name="Mondo S."/>
            <person name="Nolan M."/>
            <person name="Ohm R."/>
            <person name="Pangilinan J."/>
            <person name="Park H.-J.H."/>
            <person name="Ramirez L."/>
            <person name="Alfaro M."/>
            <person name="Sun H."/>
            <person name="Tritt A."/>
            <person name="Yoshinaga Y."/>
            <person name="Zwiers L.-H.L."/>
            <person name="Turgeon B.G."/>
            <person name="Goodwin S.B."/>
            <person name="Spatafora J.W."/>
            <person name="Crous P.W."/>
            <person name="Grigoriev I.V."/>
        </authorList>
    </citation>
    <scope>NUCLEOTIDE SEQUENCE [LARGE SCALE GENOMIC DNA]</scope>
    <source>
        <strain evidence="3 4">CBS 611.86</strain>
    </source>
</reference>
<feature type="region of interest" description="Disordered" evidence="2">
    <location>
        <begin position="113"/>
        <end position="139"/>
    </location>
</feature>
<keyword evidence="1" id="KW-0175">Coiled coil</keyword>
<evidence type="ECO:0000256" key="2">
    <source>
        <dbReference type="SAM" id="MobiDB-lite"/>
    </source>
</evidence>
<feature type="region of interest" description="Disordered" evidence="2">
    <location>
        <begin position="48"/>
        <end position="84"/>
    </location>
</feature>
<gene>
    <name evidence="3" type="ORF">BDV95DRAFT_277165</name>
</gene>
<dbReference type="AlphaFoldDB" id="A0A7C8IBN5"/>
<evidence type="ECO:0000256" key="1">
    <source>
        <dbReference type="SAM" id="Coils"/>
    </source>
</evidence>
<protein>
    <submittedName>
        <fullName evidence="3">Uncharacterized protein</fullName>
    </submittedName>
</protein>
<proteinExistence type="predicted"/>
<evidence type="ECO:0000313" key="3">
    <source>
        <dbReference type="EMBL" id="KAF2875529.1"/>
    </source>
</evidence>
<evidence type="ECO:0000313" key="4">
    <source>
        <dbReference type="Proteomes" id="UP000481861"/>
    </source>
</evidence>
<sequence length="426" mass="46307">MPEGVEDLVPGGVEAGQAEAGVEEEGLHRLVRPAVLVDRQVDGRVMLQNGQGNWQGSGHGSGQSNVQGSGFAGGQQAGFGGDHGGAQPGYVQAAGGGVFSFAPSMSGRGGFGWGRGRGRGSNHQGPHAFAASPNPAPPLNSTPVALDPRRFFPPHGTYVDQPDIPVTLGHTRVYPDCLNCGQVRGNTEEHPVDWKLCRVPCQFCRNTHTGFACTRLYASESWWRTHNNRTPDGVQIRPSETQRAILARDNAFFRNFPAPLTREVVYMKRKASAMQDPLVEWEREKFKRQSLEKAMQTESGKVVQASQRATTALAKELETREENVQIVSRQQEIEKEKEALAKRVEEQALRMEEYASRIAKLERQVGGEVTNPARAITVAPAGRDALPATSGVVPLDQPTIKTEEDAEVDALFSVSPMGTPDSLKRN</sequence>
<organism evidence="3 4">
    <name type="scientific">Massariosphaeria phaeospora</name>
    <dbReference type="NCBI Taxonomy" id="100035"/>
    <lineage>
        <taxon>Eukaryota</taxon>
        <taxon>Fungi</taxon>
        <taxon>Dikarya</taxon>
        <taxon>Ascomycota</taxon>
        <taxon>Pezizomycotina</taxon>
        <taxon>Dothideomycetes</taxon>
        <taxon>Pleosporomycetidae</taxon>
        <taxon>Pleosporales</taxon>
        <taxon>Pleosporales incertae sedis</taxon>
        <taxon>Massariosphaeria</taxon>
    </lineage>
</organism>
<name>A0A7C8IBN5_9PLEO</name>
<accession>A0A7C8IBN5</accession>
<feature type="coiled-coil region" evidence="1">
    <location>
        <begin position="330"/>
        <end position="364"/>
    </location>
</feature>
<dbReference type="Proteomes" id="UP000481861">
    <property type="component" value="Unassembled WGS sequence"/>
</dbReference>
<keyword evidence="4" id="KW-1185">Reference proteome</keyword>
<dbReference type="EMBL" id="JAADJZ010000004">
    <property type="protein sequence ID" value="KAF2875529.1"/>
    <property type="molecule type" value="Genomic_DNA"/>
</dbReference>
<feature type="compositionally biased region" description="Gly residues" evidence="2">
    <location>
        <begin position="70"/>
        <end position="84"/>
    </location>
</feature>